<comment type="caution">
    <text evidence="2">The sequence shown here is derived from an EMBL/GenBank/DDBJ whole genome shotgun (WGS) entry which is preliminary data.</text>
</comment>
<reference evidence="2 3" key="1">
    <citation type="submission" date="2024-06" db="EMBL/GenBank/DDBJ databases">
        <title>The Natural Products Discovery Center: Release of the First 8490 Sequenced Strains for Exploring Actinobacteria Biosynthetic Diversity.</title>
        <authorList>
            <person name="Kalkreuter E."/>
            <person name="Kautsar S.A."/>
            <person name="Yang D."/>
            <person name="Bader C.D."/>
            <person name="Teijaro C.N."/>
            <person name="Fluegel L."/>
            <person name="Davis C.M."/>
            <person name="Simpson J.R."/>
            <person name="Lauterbach L."/>
            <person name="Steele A.D."/>
            <person name="Gui C."/>
            <person name="Meng S."/>
            <person name="Li G."/>
            <person name="Viehrig K."/>
            <person name="Ye F."/>
            <person name="Su P."/>
            <person name="Kiefer A.F."/>
            <person name="Nichols A."/>
            <person name="Cepeda A.J."/>
            <person name="Yan W."/>
            <person name="Fan B."/>
            <person name="Jiang Y."/>
            <person name="Adhikari A."/>
            <person name="Zheng C.-J."/>
            <person name="Schuster L."/>
            <person name="Cowan T.M."/>
            <person name="Smanski M.J."/>
            <person name="Chevrette M.G."/>
            <person name="De Carvalho L.P.S."/>
            <person name="Shen B."/>
        </authorList>
    </citation>
    <scope>NUCLEOTIDE SEQUENCE [LARGE SCALE GENOMIC DNA]</scope>
    <source>
        <strain evidence="2 3">NPDC050100</strain>
    </source>
</reference>
<proteinExistence type="predicted"/>
<keyword evidence="3" id="KW-1185">Reference proteome</keyword>
<evidence type="ECO:0000313" key="3">
    <source>
        <dbReference type="Proteomes" id="UP001551675"/>
    </source>
</evidence>
<keyword evidence="2" id="KW-0808">Transferase</keyword>
<name>A0ABV3GHB7_MICGL</name>
<dbReference type="Pfam" id="PF01636">
    <property type="entry name" value="APH"/>
    <property type="match status" value="1"/>
</dbReference>
<dbReference type="SUPFAM" id="SSF56112">
    <property type="entry name" value="Protein kinase-like (PK-like)"/>
    <property type="match status" value="1"/>
</dbReference>
<evidence type="ECO:0000259" key="1">
    <source>
        <dbReference type="Pfam" id="PF01636"/>
    </source>
</evidence>
<gene>
    <name evidence="2" type="ORF">AB0I59_20595</name>
</gene>
<organism evidence="2 3">
    <name type="scientific">Microtetraspora glauca</name>
    <dbReference type="NCBI Taxonomy" id="1996"/>
    <lineage>
        <taxon>Bacteria</taxon>
        <taxon>Bacillati</taxon>
        <taxon>Actinomycetota</taxon>
        <taxon>Actinomycetes</taxon>
        <taxon>Streptosporangiales</taxon>
        <taxon>Streptosporangiaceae</taxon>
        <taxon>Microtetraspora</taxon>
    </lineage>
</organism>
<dbReference type="RefSeq" id="WP_061259764.1">
    <property type="nucleotide sequence ID" value="NZ_JBFALK010000011.1"/>
</dbReference>
<dbReference type="InterPro" id="IPR052077">
    <property type="entry name" value="CcrZ_PhaseVar_Mediator"/>
</dbReference>
<feature type="domain" description="Aminoglycoside phosphotransferase" evidence="1">
    <location>
        <begin position="15"/>
        <end position="242"/>
    </location>
</feature>
<dbReference type="InterPro" id="IPR002575">
    <property type="entry name" value="Aminoglycoside_PTrfase"/>
</dbReference>
<dbReference type="EC" id="2.7.1.-" evidence="2"/>
<accession>A0ABV3GHB7</accession>
<dbReference type="Gene3D" id="3.90.1200.10">
    <property type="match status" value="1"/>
</dbReference>
<evidence type="ECO:0000313" key="2">
    <source>
        <dbReference type="EMBL" id="MEV0971035.1"/>
    </source>
</evidence>
<dbReference type="PANTHER" id="PTHR40086">
    <property type="entry name" value="PHOSPHOTRANSFERASE YTMP-RELATED"/>
    <property type="match status" value="1"/>
</dbReference>
<dbReference type="GO" id="GO:0016740">
    <property type="term" value="F:transferase activity"/>
    <property type="evidence" value="ECO:0007669"/>
    <property type="project" value="UniProtKB-KW"/>
</dbReference>
<dbReference type="PANTHER" id="PTHR40086:SF1">
    <property type="entry name" value="CELL CYCLE REGULATOR CCRZ"/>
    <property type="match status" value="1"/>
</dbReference>
<protein>
    <submittedName>
        <fullName evidence="2">Aminoglycoside phosphotransferase family protein</fullName>
        <ecNumber evidence="2">2.7.1.-</ecNumber>
    </submittedName>
</protein>
<dbReference type="InterPro" id="IPR011009">
    <property type="entry name" value="Kinase-like_dom_sf"/>
</dbReference>
<sequence length="330" mass="37136">MNDLYNTAVQARNGASGFYNDNIRVETATGPVIVRIPIAGADSMDLRIWPEQDVLAAIAPHVAHVPKLLHVSPEPPFQVHEFIAGDVLDDIAPRGSRVPPAVLRDVVKLFAQLAEVPLERLPGLPPSWPADADTPAFARQLSDVTERVYDTFRQPYRSLFAALGIPDDPLAPVLARWSELTPRPFVLVHADVHRKNMILRDGHVVFLDWELALWGDPVYELAVHFHKMSYYDDERQAVLDGWVSAMPPRYTQGWERDLDIYLAHERVKSAIVDTVRYTQLIAGKRLSPAEEHHLIGKLTGKLNAAGEVWHWTKPVSTVHVEALIRPEERI</sequence>
<dbReference type="EMBL" id="JBFALK010000011">
    <property type="protein sequence ID" value="MEV0971035.1"/>
    <property type="molecule type" value="Genomic_DNA"/>
</dbReference>
<dbReference type="Proteomes" id="UP001551675">
    <property type="component" value="Unassembled WGS sequence"/>
</dbReference>